<gene>
    <name evidence="7" type="ORF">CR152_27755</name>
</gene>
<evidence type="ECO:0000259" key="6">
    <source>
        <dbReference type="Pfam" id="PF00717"/>
    </source>
</evidence>
<dbReference type="GO" id="GO:0016020">
    <property type="term" value="C:membrane"/>
    <property type="evidence" value="ECO:0007669"/>
    <property type="project" value="InterPro"/>
</dbReference>
<organism evidence="7 8">
    <name type="scientific">Massilia violaceinigra</name>
    <dbReference type="NCBI Taxonomy" id="2045208"/>
    <lineage>
        <taxon>Bacteria</taxon>
        <taxon>Pseudomonadati</taxon>
        <taxon>Pseudomonadota</taxon>
        <taxon>Betaproteobacteria</taxon>
        <taxon>Burkholderiales</taxon>
        <taxon>Oxalobacteraceae</taxon>
        <taxon>Telluria group</taxon>
        <taxon>Massilia</taxon>
    </lineage>
</organism>
<dbReference type="GO" id="GO:0003677">
    <property type="term" value="F:DNA binding"/>
    <property type="evidence" value="ECO:0007669"/>
    <property type="project" value="UniProtKB-KW"/>
</dbReference>
<dbReference type="Pfam" id="PF00717">
    <property type="entry name" value="Peptidase_S24"/>
    <property type="match status" value="1"/>
</dbReference>
<dbReference type="PROSITE" id="PS00501">
    <property type="entry name" value="SPASE_I_1"/>
    <property type="match status" value="1"/>
</dbReference>
<dbReference type="EMBL" id="CP024608">
    <property type="protein sequence ID" value="ATQ79152.1"/>
    <property type="molecule type" value="Genomic_DNA"/>
</dbReference>
<keyword evidence="5" id="KW-0804">Transcription</keyword>
<dbReference type="InterPro" id="IPR015927">
    <property type="entry name" value="Peptidase_S24_S26A/B/C"/>
</dbReference>
<dbReference type="Proteomes" id="UP000229897">
    <property type="component" value="Chromosome"/>
</dbReference>
<sequence length="181" mass="20110">MTRLCEVLGITPRWLLYGEAERTTADLLPGAMPVHVTGPDDDGHIQIPMVTLRLQAGVTGFQTETDRRDGGTFGVRKRVIAQKNLSPDKLVAIPVQGESMEPALYDGDIVVIDTADKRPVDGVVFAVNYEGEAIVKRLSRDAGDWWLTSDNIDQRKYHRKICRGEACIIVGRVVLRETLRV</sequence>
<dbReference type="GO" id="GO:0004252">
    <property type="term" value="F:serine-type endopeptidase activity"/>
    <property type="evidence" value="ECO:0007669"/>
    <property type="project" value="InterPro"/>
</dbReference>
<dbReference type="InterPro" id="IPR039418">
    <property type="entry name" value="LexA-like"/>
</dbReference>
<evidence type="ECO:0000256" key="1">
    <source>
        <dbReference type="ARBA" id="ARBA00022670"/>
    </source>
</evidence>
<dbReference type="PANTHER" id="PTHR40661">
    <property type="match status" value="1"/>
</dbReference>
<keyword evidence="4" id="KW-0238">DNA-binding</keyword>
<proteinExistence type="predicted"/>
<dbReference type="Gene3D" id="2.10.109.10">
    <property type="entry name" value="Umud Fragment, subunit A"/>
    <property type="match status" value="1"/>
</dbReference>
<dbReference type="GO" id="GO:0006508">
    <property type="term" value="P:proteolysis"/>
    <property type="evidence" value="ECO:0007669"/>
    <property type="project" value="UniProtKB-KW"/>
</dbReference>
<evidence type="ECO:0000256" key="2">
    <source>
        <dbReference type="ARBA" id="ARBA00022801"/>
    </source>
</evidence>
<dbReference type="OrthoDB" id="9788236at2"/>
<keyword evidence="3" id="KW-0805">Transcription regulation</keyword>
<evidence type="ECO:0000256" key="5">
    <source>
        <dbReference type="ARBA" id="ARBA00023163"/>
    </source>
</evidence>
<feature type="domain" description="Peptidase S24/S26A/S26B/S26C" evidence="6">
    <location>
        <begin position="53"/>
        <end position="174"/>
    </location>
</feature>
<protein>
    <recommendedName>
        <fullName evidence="6">Peptidase S24/S26A/S26B/S26C domain-containing protein</fullName>
    </recommendedName>
</protein>
<keyword evidence="8" id="KW-1185">Reference proteome</keyword>
<dbReference type="InterPro" id="IPR036286">
    <property type="entry name" value="LexA/Signal_pep-like_sf"/>
</dbReference>
<name>A0A2D2DW25_9BURK</name>
<evidence type="ECO:0000256" key="3">
    <source>
        <dbReference type="ARBA" id="ARBA00023015"/>
    </source>
</evidence>
<dbReference type="PANTHER" id="PTHR40661:SF1">
    <property type="entry name" value="HTH CRO_C1-TYPE DOMAIN-CONTAINING PROTEIN"/>
    <property type="match status" value="1"/>
</dbReference>
<reference evidence="7" key="1">
    <citation type="submission" date="2017-10" db="EMBL/GenBank/DDBJ databases">
        <title>Massilia psychrophilum sp. nov., a novel purple-pigmented bacterium isolated from Tianshan glacier, Xinjiang Municipality, China.</title>
        <authorList>
            <person name="Wang H."/>
        </authorList>
    </citation>
    <scope>NUCLEOTIDE SEQUENCE [LARGE SCALE GENOMIC DNA]</scope>
    <source>
        <strain evidence="7">B2</strain>
    </source>
</reference>
<dbReference type="AlphaFoldDB" id="A0A2D2DW25"/>
<keyword evidence="2" id="KW-0378">Hydrolase</keyword>
<keyword evidence="1" id="KW-0645">Protease</keyword>
<evidence type="ECO:0000313" key="8">
    <source>
        <dbReference type="Proteomes" id="UP000229897"/>
    </source>
</evidence>
<dbReference type="SUPFAM" id="SSF51306">
    <property type="entry name" value="LexA/Signal peptidase"/>
    <property type="match status" value="1"/>
</dbReference>
<dbReference type="InterPro" id="IPR019756">
    <property type="entry name" value="Pept_S26A_signal_pept_1_Ser-AS"/>
</dbReference>
<dbReference type="KEGG" id="mass:CR152_27755"/>
<evidence type="ECO:0000313" key="7">
    <source>
        <dbReference type="EMBL" id="ATQ79152.1"/>
    </source>
</evidence>
<accession>A0A2D2DW25</accession>
<dbReference type="CDD" id="cd06529">
    <property type="entry name" value="S24_LexA-like"/>
    <property type="match status" value="1"/>
</dbReference>
<evidence type="ECO:0000256" key="4">
    <source>
        <dbReference type="ARBA" id="ARBA00023125"/>
    </source>
</evidence>